<evidence type="ECO:0000313" key="10">
    <source>
        <dbReference type="EMBL" id="EPB73101.1"/>
    </source>
</evidence>
<dbReference type="PANTHER" id="PTHR10127">
    <property type="entry name" value="DISCOIDIN, CUB, EGF, LAMININ , AND ZINC METALLOPROTEASE DOMAIN CONTAINING"/>
    <property type="match status" value="1"/>
</dbReference>
<reference evidence="10 11" key="1">
    <citation type="submission" date="2013-05" db="EMBL/GenBank/DDBJ databases">
        <title>Draft genome of the parasitic nematode Anyclostoma ceylanicum.</title>
        <authorList>
            <person name="Mitreva M."/>
        </authorList>
    </citation>
    <scope>NUCLEOTIDE SEQUENCE [LARGE SCALE GENOMIC DNA]</scope>
</reference>
<dbReference type="InterPro" id="IPR024079">
    <property type="entry name" value="MetalloPept_cat_dom_sf"/>
</dbReference>
<accession>A0A0D6LST7</accession>
<evidence type="ECO:0000256" key="4">
    <source>
        <dbReference type="ARBA" id="ARBA00022833"/>
    </source>
</evidence>
<name>A0A0D6LST7_9BILA</name>
<dbReference type="GO" id="GO:0006508">
    <property type="term" value="P:proteolysis"/>
    <property type="evidence" value="ECO:0007669"/>
    <property type="project" value="UniProtKB-KW"/>
</dbReference>
<keyword evidence="6" id="KW-1015">Disulfide bond</keyword>
<dbReference type="EC" id="3.4.24.-" evidence="8"/>
<comment type="caution">
    <text evidence="7">Lacks conserved residue(s) required for the propagation of feature annotation.</text>
</comment>
<keyword evidence="3 7" id="KW-0378">Hydrolase</keyword>
<dbReference type="PRINTS" id="PR00480">
    <property type="entry name" value="ASTACIN"/>
</dbReference>
<keyword evidence="4 7" id="KW-0862">Zinc</keyword>
<dbReference type="SMART" id="SM00235">
    <property type="entry name" value="ZnMc"/>
    <property type="match status" value="1"/>
</dbReference>
<feature type="binding site" evidence="7">
    <location>
        <position position="73"/>
    </location>
    <ligand>
        <name>Zn(2+)</name>
        <dbReference type="ChEBI" id="CHEBI:29105"/>
        <note>catalytic</note>
    </ligand>
</feature>
<dbReference type="Gene3D" id="3.40.390.10">
    <property type="entry name" value="Collagenase (Catalytic Domain)"/>
    <property type="match status" value="1"/>
</dbReference>
<evidence type="ECO:0000256" key="2">
    <source>
        <dbReference type="ARBA" id="ARBA00022723"/>
    </source>
</evidence>
<evidence type="ECO:0000256" key="3">
    <source>
        <dbReference type="ARBA" id="ARBA00022801"/>
    </source>
</evidence>
<evidence type="ECO:0000259" key="9">
    <source>
        <dbReference type="PROSITE" id="PS51864"/>
    </source>
</evidence>
<evidence type="ECO:0000256" key="6">
    <source>
        <dbReference type="ARBA" id="ARBA00023157"/>
    </source>
</evidence>
<feature type="active site" evidence="7">
    <location>
        <position position="74"/>
    </location>
</feature>
<keyword evidence="5 7" id="KW-0482">Metalloprotease</keyword>
<dbReference type="PANTHER" id="PTHR10127:SF780">
    <property type="entry name" value="METALLOENDOPEPTIDASE"/>
    <property type="match status" value="1"/>
</dbReference>
<evidence type="ECO:0000256" key="5">
    <source>
        <dbReference type="ARBA" id="ARBA00023049"/>
    </source>
</evidence>
<evidence type="ECO:0000256" key="7">
    <source>
        <dbReference type="PROSITE-ProRule" id="PRU01211"/>
    </source>
</evidence>
<dbReference type="Pfam" id="PF01400">
    <property type="entry name" value="Astacin"/>
    <property type="match status" value="1"/>
</dbReference>
<keyword evidence="2 7" id="KW-0479">Metal-binding</keyword>
<dbReference type="InterPro" id="IPR006026">
    <property type="entry name" value="Peptidase_Metallo"/>
</dbReference>
<feature type="binding site" evidence="7">
    <location>
        <position position="77"/>
    </location>
    <ligand>
        <name>Zn(2+)</name>
        <dbReference type="ChEBI" id="CHEBI:29105"/>
        <note>catalytic</note>
    </ligand>
</feature>
<feature type="binding site" evidence="7">
    <location>
        <position position="83"/>
    </location>
    <ligand>
        <name>Zn(2+)</name>
        <dbReference type="ChEBI" id="CHEBI:29105"/>
        <note>catalytic</note>
    </ligand>
</feature>
<gene>
    <name evidence="10" type="ORF">ANCCEY_07798</name>
</gene>
<dbReference type="GO" id="GO:0004222">
    <property type="term" value="F:metalloendopeptidase activity"/>
    <property type="evidence" value="ECO:0007669"/>
    <property type="project" value="UniProtKB-UniRule"/>
</dbReference>
<dbReference type="EMBL" id="KE125006">
    <property type="protein sequence ID" value="EPB73101.1"/>
    <property type="molecule type" value="Genomic_DNA"/>
</dbReference>
<organism evidence="10 11">
    <name type="scientific">Ancylostoma ceylanicum</name>
    <dbReference type="NCBI Taxonomy" id="53326"/>
    <lineage>
        <taxon>Eukaryota</taxon>
        <taxon>Metazoa</taxon>
        <taxon>Ecdysozoa</taxon>
        <taxon>Nematoda</taxon>
        <taxon>Chromadorea</taxon>
        <taxon>Rhabditida</taxon>
        <taxon>Rhabditina</taxon>
        <taxon>Rhabditomorpha</taxon>
        <taxon>Strongyloidea</taxon>
        <taxon>Ancylostomatidae</taxon>
        <taxon>Ancylostomatinae</taxon>
        <taxon>Ancylostoma</taxon>
    </lineage>
</organism>
<sequence length="315" mass="35564">MSSLVFLISRRKADKLFENADTSGERRKRQAAIGRDQYGKWTEGVNYVFSPDAGRQNISLDSDCRFVIGRAIHEIGHALGLYHTDSRYDRDSYVTVAEDYLKNYTNEFRIIPKNESETYGTGYDYGSIMHLSYPIVVPTDEKYARTLGSYMLSFTDLLSINKHYGCLDKCDKGEFVKCENGGFPHPRKCNKKCICPSGYGGSKCKARPGANVCGEILMAKAEPKLLALTIKNNRTIYDYANCTYWIKSPKDTVIEIEIDGMPFEFKAPGCVKAGVEIKTNENQTLTGYRYIYEFTPQNLASALQCFFLKVLRTGG</sequence>
<protein>
    <recommendedName>
        <fullName evidence="8">Metalloendopeptidase</fullName>
        <ecNumber evidence="8">3.4.24.-</ecNumber>
    </recommendedName>
</protein>
<dbReference type="GO" id="GO:0008270">
    <property type="term" value="F:zinc ion binding"/>
    <property type="evidence" value="ECO:0007669"/>
    <property type="project" value="UniProtKB-UniRule"/>
</dbReference>
<dbReference type="AlphaFoldDB" id="A0A0D6LST7"/>
<evidence type="ECO:0000256" key="1">
    <source>
        <dbReference type="ARBA" id="ARBA00022670"/>
    </source>
</evidence>
<dbReference type="SUPFAM" id="SSF55486">
    <property type="entry name" value="Metalloproteases ('zincins'), catalytic domain"/>
    <property type="match status" value="1"/>
</dbReference>
<feature type="domain" description="Peptidase M12A" evidence="9">
    <location>
        <begin position="1"/>
        <end position="167"/>
    </location>
</feature>
<comment type="cofactor">
    <cofactor evidence="7 8">
        <name>Zn(2+)</name>
        <dbReference type="ChEBI" id="CHEBI:29105"/>
    </cofactor>
    <text evidence="7 8">Binds 1 zinc ion per subunit.</text>
</comment>
<evidence type="ECO:0000256" key="8">
    <source>
        <dbReference type="RuleBase" id="RU361183"/>
    </source>
</evidence>
<proteinExistence type="predicted"/>
<keyword evidence="1 7" id="KW-0645">Protease</keyword>
<dbReference type="PROSITE" id="PS51864">
    <property type="entry name" value="ASTACIN"/>
    <property type="match status" value="1"/>
</dbReference>
<evidence type="ECO:0000313" key="11">
    <source>
        <dbReference type="Proteomes" id="UP000054495"/>
    </source>
</evidence>
<dbReference type="InterPro" id="IPR001506">
    <property type="entry name" value="Peptidase_M12A"/>
</dbReference>
<keyword evidence="11" id="KW-1185">Reference proteome</keyword>
<dbReference type="Proteomes" id="UP000054495">
    <property type="component" value="Unassembled WGS sequence"/>
</dbReference>